<dbReference type="InterPro" id="IPR023058">
    <property type="entry name" value="PPIase_PpiC_CS"/>
</dbReference>
<dbReference type="PANTHER" id="PTHR47245">
    <property type="entry name" value="PEPTIDYLPROLYL ISOMERASE"/>
    <property type="match status" value="1"/>
</dbReference>
<keyword evidence="4" id="KW-1185">Reference proteome</keyword>
<dbReference type="PANTHER" id="PTHR47245:SF2">
    <property type="entry name" value="PEPTIDYL-PROLYL CIS-TRANS ISOMERASE HP_0175-RELATED"/>
    <property type="match status" value="1"/>
</dbReference>
<dbReference type="Proteomes" id="UP001060919">
    <property type="component" value="Chromosome"/>
</dbReference>
<feature type="chain" id="PRO_5037892855" evidence="1">
    <location>
        <begin position="23"/>
        <end position="650"/>
    </location>
</feature>
<gene>
    <name evidence="3" type="ORF">AsAng_0043130</name>
</gene>
<evidence type="ECO:0000256" key="1">
    <source>
        <dbReference type="SAM" id="SignalP"/>
    </source>
</evidence>
<dbReference type="Pfam" id="PF00639">
    <property type="entry name" value="Rotamase"/>
    <property type="match status" value="1"/>
</dbReference>
<dbReference type="EMBL" id="AP026867">
    <property type="protein sequence ID" value="BDS13574.1"/>
    <property type="molecule type" value="Genomic_DNA"/>
</dbReference>
<dbReference type="InterPro" id="IPR046357">
    <property type="entry name" value="PPIase_dom_sf"/>
</dbReference>
<feature type="domain" description="PpiC" evidence="2">
    <location>
        <begin position="235"/>
        <end position="324"/>
    </location>
</feature>
<evidence type="ECO:0000313" key="3">
    <source>
        <dbReference type="EMBL" id="BDS13574.1"/>
    </source>
</evidence>
<dbReference type="AlphaFoldDB" id="A0A915YI29"/>
<dbReference type="KEGG" id="aup:AsAng_0043130"/>
<reference evidence="3" key="1">
    <citation type="submission" date="2022-09" db="EMBL/GenBank/DDBJ databases">
        <title>Aureispira anguillicida sp. nov., isolated from Leptocephalus of Japanese eel Anguilla japonica.</title>
        <authorList>
            <person name="Yuasa K."/>
            <person name="Mekata T."/>
            <person name="Ikunari K."/>
        </authorList>
    </citation>
    <scope>NUCLEOTIDE SEQUENCE</scope>
    <source>
        <strain evidence="3">EL160426</strain>
    </source>
</reference>
<dbReference type="InterPro" id="IPR050245">
    <property type="entry name" value="PrsA_foldase"/>
</dbReference>
<dbReference type="PROSITE" id="PS01096">
    <property type="entry name" value="PPIC_PPIASE_1"/>
    <property type="match status" value="1"/>
</dbReference>
<dbReference type="InterPro" id="IPR000297">
    <property type="entry name" value="PPIase_PpiC"/>
</dbReference>
<name>A0A915YI29_9BACT</name>
<sequence>MLNRICATFATIALLVSSNIQAQNDPVLFKVNNKEVKISEFQYIYNKTNGEKADYSEKSLKEYLDLYVNFKLQVAEGVDIGLSEKPEVKREQDQYKRQLASTYLTDREITEKLVREAYERSKEDRKISHILIAADQNMDAKAKREAFERAKKIKGELTPQNFNELAKQYSDDQYSNTKGGNLGYFTTLQLPYPLETAMYNTKKGEFSEIVTSQYGYHILRVDDVRPAFGRIKVAHILLRTKKDPKGAKVAIDSLYEVLKGGAKFEELASKHSQDNATKNRGGQLGWVGINKYAQDFEEAIFSLEQDGNVSKPIETEAGWHILKRYQGIKNPKYQDVKSEITNKIKRKPRFQIIQDALVADIKKEGGYKENEAIKGALVEALKKNNTFLTYKWKAEKDESLENKELFTIGNVKGTIREFMSIAQRAHSERMNQQPRTIEAAVDRIIKKLATQKCLAYEETQLDKRYPEFKALMREYEEGILLFEVKKQLVWDKASSDEEGLKAFYEANKNNYKWKQRANVTFYTLRTDDKKMIKKIQSKSKKKSAESVKSMFNKDREIVQTTSGIYEEGKNMELDKLKWKAGVLSKGYEKDGSFYFTKIEEIMSPSVKTLEEARGYVVADYQDNLEQDLIKKLKEKFKVEINDKVLKSMVK</sequence>
<dbReference type="Pfam" id="PF13616">
    <property type="entry name" value="Rotamase_3"/>
    <property type="match status" value="1"/>
</dbReference>
<dbReference type="SUPFAM" id="SSF54534">
    <property type="entry name" value="FKBP-like"/>
    <property type="match status" value="2"/>
</dbReference>
<keyword evidence="3" id="KW-0413">Isomerase</keyword>
<dbReference type="Gene3D" id="3.10.50.40">
    <property type="match status" value="2"/>
</dbReference>
<accession>A0A915YI29</accession>
<dbReference type="GO" id="GO:0003755">
    <property type="term" value="F:peptidyl-prolyl cis-trans isomerase activity"/>
    <property type="evidence" value="ECO:0007669"/>
    <property type="project" value="InterPro"/>
</dbReference>
<feature type="signal peptide" evidence="1">
    <location>
        <begin position="1"/>
        <end position="22"/>
    </location>
</feature>
<dbReference type="RefSeq" id="WP_264788837.1">
    <property type="nucleotide sequence ID" value="NZ_AP026867.1"/>
</dbReference>
<keyword evidence="1" id="KW-0732">Signal</keyword>
<evidence type="ECO:0000259" key="2">
    <source>
        <dbReference type="Pfam" id="PF00639"/>
    </source>
</evidence>
<organism evidence="3 4">
    <name type="scientific">Aureispira anguillae</name>
    <dbReference type="NCBI Taxonomy" id="2864201"/>
    <lineage>
        <taxon>Bacteria</taxon>
        <taxon>Pseudomonadati</taxon>
        <taxon>Bacteroidota</taxon>
        <taxon>Saprospiria</taxon>
        <taxon>Saprospirales</taxon>
        <taxon>Saprospiraceae</taxon>
        <taxon>Aureispira</taxon>
    </lineage>
</organism>
<protein>
    <submittedName>
        <fullName evidence="3">Peptidylprolyl isomerase</fullName>
    </submittedName>
</protein>
<evidence type="ECO:0000313" key="4">
    <source>
        <dbReference type="Proteomes" id="UP001060919"/>
    </source>
</evidence>
<proteinExistence type="predicted"/>